<organism evidence="3 4">
    <name type="scientific">Chitinophaga flava</name>
    <dbReference type="NCBI Taxonomy" id="2259036"/>
    <lineage>
        <taxon>Bacteria</taxon>
        <taxon>Pseudomonadati</taxon>
        <taxon>Bacteroidota</taxon>
        <taxon>Chitinophagia</taxon>
        <taxon>Chitinophagales</taxon>
        <taxon>Chitinophagaceae</taxon>
        <taxon>Chitinophaga</taxon>
    </lineage>
</organism>
<dbReference type="Gene3D" id="2.60.40.1250">
    <property type="entry name" value="Thiol:disulfide interchange protein DsbD, N-terminal domain"/>
    <property type="match status" value="1"/>
</dbReference>
<evidence type="ECO:0000313" key="3">
    <source>
        <dbReference type="EMBL" id="RBL89263.1"/>
    </source>
</evidence>
<reference evidence="3 4" key="1">
    <citation type="submission" date="2018-05" db="EMBL/GenBank/DDBJ databases">
        <title>Chitinophaga sp. K3CV102501T nov., isolated from isolated from a monsoon evergreen broad-leaved forest soil.</title>
        <authorList>
            <person name="Lv Y."/>
        </authorList>
    </citation>
    <scope>NUCLEOTIDE SEQUENCE [LARGE SCALE GENOMIC DNA]</scope>
    <source>
        <strain evidence="3 4">GDMCC 1.1325</strain>
    </source>
</reference>
<comment type="caution">
    <text evidence="3">The sequence shown here is derived from an EMBL/GenBank/DDBJ whole genome shotgun (WGS) entry which is preliminary data.</text>
</comment>
<feature type="chain" id="PRO_5016917071" description="Thiol:disulfide interchange protein DsbD N-terminal domain-containing protein" evidence="1">
    <location>
        <begin position="19"/>
        <end position="150"/>
    </location>
</feature>
<dbReference type="InterPro" id="IPR036929">
    <property type="entry name" value="DsbDN_sf"/>
</dbReference>
<name>A0A365XSF6_9BACT</name>
<evidence type="ECO:0000259" key="2">
    <source>
        <dbReference type="Pfam" id="PF11412"/>
    </source>
</evidence>
<gene>
    <name evidence="3" type="ORF">DF182_22325</name>
</gene>
<dbReference type="RefSeq" id="WP_113618007.1">
    <property type="nucleotide sequence ID" value="NZ_QFFJ01000002.1"/>
</dbReference>
<evidence type="ECO:0000313" key="4">
    <source>
        <dbReference type="Proteomes" id="UP000253410"/>
    </source>
</evidence>
<keyword evidence="4" id="KW-1185">Reference proteome</keyword>
<dbReference type="AlphaFoldDB" id="A0A365XSF6"/>
<dbReference type="OrthoDB" id="767251at2"/>
<feature type="domain" description="Thiol:disulfide interchange protein DsbD N-terminal" evidence="2">
    <location>
        <begin position="34"/>
        <end position="144"/>
    </location>
</feature>
<sequence length="150" mass="17036">MKYFIISLLLICPVLLHAQINNPVKWTFSSKKVSSNVYELQMKAGIDQGWHIYAQQVPENTVEPTVITISKNPLLKVEGKVKENGRLKKLFEKDYNATLPCYENEVSFVQRVEVKGAAKTKIKGTVRFMVCDDHQCLPPKEIEFNLPIGG</sequence>
<evidence type="ECO:0000256" key="1">
    <source>
        <dbReference type="SAM" id="SignalP"/>
    </source>
</evidence>
<protein>
    <recommendedName>
        <fullName evidence="2">Thiol:disulfide interchange protein DsbD N-terminal domain-containing protein</fullName>
    </recommendedName>
</protein>
<accession>A0A365XSF6</accession>
<keyword evidence="1" id="KW-0732">Signal</keyword>
<dbReference type="InterPro" id="IPR028250">
    <property type="entry name" value="DsbDN"/>
</dbReference>
<dbReference type="Pfam" id="PF11412">
    <property type="entry name" value="DsbD_N"/>
    <property type="match status" value="1"/>
</dbReference>
<proteinExistence type="predicted"/>
<feature type="signal peptide" evidence="1">
    <location>
        <begin position="1"/>
        <end position="18"/>
    </location>
</feature>
<dbReference type="EMBL" id="QFFJ01000002">
    <property type="protein sequence ID" value="RBL89263.1"/>
    <property type="molecule type" value="Genomic_DNA"/>
</dbReference>
<dbReference type="Proteomes" id="UP000253410">
    <property type="component" value="Unassembled WGS sequence"/>
</dbReference>